<comment type="caution">
    <text evidence="2">The sequence shown here is derived from an EMBL/GenBank/DDBJ whole genome shotgun (WGS) entry which is preliminary data.</text>
</comment>
<organism evidence="2 3">
    <name type="scientific">Bordetella genomosp. 11</name>
    <dbReference type="NCBI Taxonomy" id="1416808"/>
    <lineage>
        <taxon>Bacteria</taxon>
        <taxon>Pseudomonadati</taxon>
        <taxon>Pseudomonadota</taxon>
        <taxon>Betaproteobacteria</taxon>
        <taxon>Burkholderiales</taxon>
        <taxon>Alcaligenaceae</taxon>
        <taxon>Bordetella</taxon>
    </lineage>
</organism>
<dbReference type="Gene3D" id="3.40.190.150">
    <property type="entry name" value="Bordetella uptake gene, domain 1"/>
    <property type="match status" value="1"/>
</dbReference>
<evidence type="ECO:0000313" key="3">
    <source>
        <dbReference type="Proteomes" id="UP000215767"/>
    </source>
</evidence>
<dbReference type="CDD" id="cd13578">
    <property type="entry name" value="PBP2_Bug27"/>
    <property type="match status" value="1"/>
</dbReference>
<gene>
    <name evidence="2" type="ORF">CAL28_19355</name>
</gene>
<dbReference type="Pfam" id="PF03401">
    <property type="entry name" value="TctC"/>
    <property type="match status" value="1"/>
</dbReference>
<dbReference type="EMBL" id="NEVS01000004">
    <property type="protein sequence ID" value="OZI61457.1"/>
    <property type="molecule type" value="Genomic_DNA"/>
</dbReference>
<dbReference type="SUPFAM" id="SSF53850">
    <property type="entry name" value="Periplasmic binding protein-like II"/>
    <property type="match status" value="1"/>
</dbReference>
<dbReference type="PANTHER" id="PTHR42928">
    <property type="entry name" value="TRICARBOXYLATE-BINDING PROTEIN"/>
    <property type="match status" value="1"/>
</dbReference>
<comment type="similarity">
    <text evidence="1">Belongs to the UPF0065 (bug) family.</text>
</comment>
<evidence type="ECO:0000256" key="1">
    <source>
        <dbReference type="ARBA" id="ARBA00006987"/>
    </source>
</evidence>
<accession>A0A261UIU6</accession>
<name>A0A261UIU6_9BORD</name>
<dbReference type="Gene3D" id="3.40.190.10">
    <property type="entry name" value="Periplasmic binding protein-like II"/>
    <property type="match status" value="1"/>
</dbReference>
<protein>
    <recommendedName>
        <fullName evidence="4">Tripartite tricarboxylate transporter substrate binding protein</fullName>
    </recommendedName>
</protein>
<dbReference type="Proteomes" id="UP000215767">
    <property type="component" value="Unassembled WGS sequence"/>
</dbReference>
<dbReference type="InterPro" id="IPR005064">
    <property type="entry name" value="BUG"/>
</dbReference>
<dbReference type="OrthoDB" id="5171643at2"/>
<dbReference type="PANTHER" id="PTHR42928:SF5">
    <property type="entry name" value="BLR1237 PROTEIN"/>
    <property type="match status" value="1"/>
</dbReference>
<reference evidence="3" key="1">
    <citation type="submission" date="2017-05" db="EMBL/GenBank/DDBJ databases">
        <title>Complete and WGS of Bordetella genogroups.</title>
        <authorList>
            <person name="Spilker T."/>
            <person name="Lipuma J."/>
        </authorList>
    </citation>
    <scope>NUCLEOTIDE SEQUENCE [LARGE SCALE GENOMIC DNA]</scope>
    <source>
        <strain evidence="3">AU8856</strain>
    </source>
</reference>
<proteinExistence type="inferred from homology"/>
<dbReference type="AlphaFoldDB" id="A0A261UIU6"/>
<evidence type="ECO:0008006" key="4">
    <source>
        <dbReference type="Google" id="ProtNLM"/>
    </source>
</evidence>
<dbReference type="InterPro" id="IPR042100">
    <property type="entry name" value="Bug_dom1"/>
</dbReference>
<keyword evidence="3" id="KW-1185">Reference proteome</keyword>
<sequence>MDSDSPGARHPTGLIRFAGRMPGNPHFFRRREHMDTRVQHRKRRLAAFAVLGGLLHAGARAFSTERPYPKRPIALTVGYPPGGGADILARSLGEYLARELKQKVVVHNKPGAASNIAAEAVAHARPDGYTLYISTRANTIHKTMYGNFDFDVASDFAPVGVLAKVPNVIVTASGTFIATIADLIAFASAHPGRLTYASTGVGSDTHLLGELFQQQTGIELLHVPYRGGAAAMADVISGRVDMLIFSLPGSLPYIKAGAVRAIALMSDARLPAIEDTPTLAEAGVPGVNLETWFGLMAPAGTPQPVIAKLNEAVNTVLMNPGLRATLAGRGYVVPLSASRHVVGGEHRCVAESP</sequence>
<dbReference type="PIRSF" id="PIRSF017082">
    <property type="entry name" value="YflP"/>
    <property type="match status" value="1"/>
</dbReference>
<evidence type="ECO:0000313" key="2">
    <source>
        <dbReference type="EMBL" id="OZI61457.1"/>
    </source>
</evidence>